<keyword evidence="2" id="KW-0472">Membrane</keyword>
<keyword evidence="4" id="KW-1185">Reference proteome</keyword>
<dbReference type="OrthoDB" id="9790848at2"/>
<dbReference type="GO" id="GO:0005886">
    <property type="term" value="C:plasma membrane"/>
    <property type="evidence" value="ECO:0007669"/>
    <property type="project" value="UniProtKB-SubCell"/>
</dbReference>
<keyword evidence="2" id="KW-0874">Quinone</keyword>
<feature type="transmembrane region" description="Helical" evidence="2">
    <location>
        <begin position="30"/>
        <end position="51"/>
    </location>
</feature>
<dbReference type="InterPro" id="IPR042106">
    <property type="entry name" value="Nuo/plastoQ_OxRdtase_6_NuoJ"/>
</dbReference>
<reference evidence="3 4" key="1">
    <citation type="submission" date="2016-01" db="EMBL/GenBank/DDBJ databases">
        <authorList>
            <person name="McClelland M."/>
            <person name="Jain A."/>
            <person name="Saraogi P."/>
            <person name="Mendelson R."/>
            <person name="Westerman R."/>
            <person name="SanMiguel P."/>
            <person name="Csonka L."/>
        </authorList>
    </citation>
    <scope>NUCLEOTIDE SEQUENCE [LARGE SCALE GENOMIC DNA]</scope>
    <source>
        <strain evidence="3 4">R-53146</strain>
    </source>
</reference>
<dbReference type="STRING" id="1586267.GCA_001418685_00125"/>
<dbReference type="EC" id="7.1.1.-" evidence="2"/>
<dbReference type="Proteomes" id="UP000182761">
    <property type="component" value="Unassembled WGS sequence"/>
</dbReference>
<keyword evidence="2" id="KW-1133">Transmembrane helix</keyword>
<dbReference type="GO" id="GO:0008137">
    <property type="term" value="F:NADH dehydrogenase (ubiquinone) activity"/>
    <property type="evidence" value="ECO:0007669"/>
    <property type="project" value="UniProtKB-UniRule"/>
</dbReference>
<dbReference type="AlphaFoldDB" id="A0A0X3AM53"/>
<comment type="subcellular location">
    <subcellularLocation>
        <location evidence="2">Cell membrane</location>
        <topology evidence="2">Multi-pass membrane protein</topology>
    </subcellularLocation>
</comment>
<feature type="transmembrane region" description="Helical" evidence="2">
    <location>
        <begin position="6"/>
        <end position="23"/>
    </location>
</feature>
<evidence type="ECO:0000313" key="3">
    <source>
        <dbReference type="EMBL" id="CVK15313.1"/>
    </source>
</evidence>
<name>A0A0X3AM53_9FLAO</name>
<dbReference type="EMBL" id="FCOR01000001">
    <property type="protein sequence ID" value="CVK15313.1"/>
    <property type="molecule type" value="Genomic_DNA"/>
</dbReference>
<feature type="transmembrane region" description="Helical" evidence="2">
    <location>
        <begin position="57"/>
        <end position="77"/>
    </location>
</feature>
<feature type="transmembrane region" description="Helical" evidence="2">
    <location>
        <begin position="89"/>
        <end position="108"/>
    </location>
</feature>
<keyword evidence="2" id="KW-0812">Transmembrane</keyword>
<comment type="similarity">
    <text evidence="1 2">Belongs to the complex I subunit 6 family.</text>
</comment>
<dbReference type="PANTHER" id="PTHR33269">
    <property type="entry name" value="NADH-UBIQUINONE OXIDOREDUCTASE CHAIN 6"/>
    <property type="match status" value="1"/>
</dbReference>
<evidence type="ECO:0000256" key="2">
    <source>
        <dbReference type="RuleBase" id="RU004429"/>
    </source>
</evidence>
<gene>
    <name evidence="3" type="ORF">Ga0061079_101125</name>
</gene>
<comment type="function">
    <text evidence="2">NDH-1 shuttles electrons from NADH, via FMN and iron-sulfur (Fe-S) centers, to quinones in the respiratory chain. Couples the redox reaction to proton translocation (for every two electrons transferred, four hydrogen ions are translocated across the cytoplasmic membrane), and thus conserves the redox energy in a proton gradient.</text>
</comment>
<feature type="transmembrane region" description="Helical" evidence="2">
    <location>
        <begin position="138"/>
        <end position="159"/>
    </location>
</feature>
<organism evidence="3 4">
    <name type="scientific">Apibacter mensalis</name>
    <dbReference type="NCBI Taxonomy" id="1586267"/>
    <lineage>
        <taxon>Bacteria</taxon>
        <taxon>Pseudomonadati</taxon>
        <taxon>Bacteroidota</taxon>
        <taxon>Flavobacteriia</taxon>
        <taxon>Flavobacteriales</taxon>
        <taxon>Weeksellaceae</taxon>
        <taxon>Apibacter</taxon>
    </lineage>
</organism>
<comment type="catalytic activity">
    <reaction evidence="2">
        <text>a quinone + NADH + 5 H(+)(in) = a quinol + NAD(+) + 4 H(+)(out)</text>
        <dbReference type="Rhea" id="RHEA:57888"/>
        <dbReference type="ChEBI" id="CHEBI:15378"/>
        <dbReference type="ChEBI" id="CHEBI:24646"/>
        <dbReference type="ChEBI" id="CHEBI:57540"/>
        <dbReference type="ChEBI" id="CHEBI:57945"/>
        <dbReference type="ChEBI" id="CHEBI:132124"/>
    </reaction>
</comment>
<protein>
    <recommendedName>
        <fullName evidence="2">NADH-quinone oxidoreductase subunit J</fullName>
        <ecNumber evidence="2">7.1.1.-</ecNumber>
    </recommendedName>
</protein>
<keyword evidence="2" id="KW-0520">NAD</keyword>
<evidence type="ECO:0000256" key="1">
    <source>
        <dbReference type="ARBA" id="ARBA00005698"/>
    </source>
</evidence>
<dbReference type="Gene3D" id="1.20.120.1200">
    <property type="entry name" value="NADH-ubiquinone/plastoquinone oxidoreductase chain 6, subunit NuoJ"/>
    <property type="match status" value="1"/>
</dbReference>
<dbReference type="GO" id="GO:0048038">
    <property type="term" value="F:quinone binding"/>
    <property type="evidence" value="ECO:0007669"/>
    <property type="project" value="UniProtKB-UniRule"/>
</dbReference>
<dbReference type="Pfam" id="PF00499">
    <property type="entry name" value="Oxidored_q3"/>
    <property type="match status" value="1"/>
</dbReference>
<accession>A0A0X3AM53</accession>
<evidence type="ECO:0000313" key="4">
    <source>
        <dbReference type="Proteomes" id="UP000182761"/>
    </source>
</evidence>
<keyword evidence="2" id="KW-1003">Cell membrane</keyword>
<sequence length="164" mass="17977">MEAILFYLVSTCAIVSALFVVFSKNPMYSIISLIITFFSISGLYIMLNAQFLSVVQIIVYSGAIMVLFLYVLMMLNLKEKDEPLKGSAFRILATVCGGLVFVGFVGALKGYQQIDFPNNPDSQIGLTKNLGHLLFSQYVLPFELAGILFLGALVGAVMIGKRDL</sequence>
<dbReference type="RefSeq" id="WP_055424545.1">
    <property type="nucleotide sequence ID" value="NZ_FCOR01000001.1"/>
</dbReference>
<dbReference type="InterPro" id="IPR001457">
    <property type="entry name" value="NADH_UbQ/plastoQ_OxRdtase_su6"/>
</dbReference>
<proteinExistence type="inferred from homology"/>
<dbReference type="PANTHER" id="PTHR33269:SF17">
    <property type="entry name" value="NADH-UBIQUINONE OXIDOREDUCTASE CHAIN 6"/>
    <property type="match status" value="1"/>
</dbReference>